<evidence type="ECO:0000256" key="2">
    <source>
        <dbReference type="ARBA" id="ARBA00022723"/>
    </source>
</evidence>
<dbReference type="GO" id="GO:0006424">
    <property type="term" value="P:glutamyl-tRNA aminoacylation"/>
    <property type="evidence" value="ECO:0007669"/>
    <property type="project" value="InterPro"/>
</dbReference>
<feature type="short sequence motif" description="'KMSKS' region" evidence="7">
    <location>
        <begin position="227"/>
        <end position="231"/>
    </location>
</feature>
<dbReference type="GO" id="GO:0005524">
    <property type="term" value="F:ATP binding"/>
    <property type="evidence" value="ECO:0007669"/>
    <property type="project" value="UniProtKB-KW"/>
</dbReference>
<dbReference type="GO" id="GO:0004818">
    <property type="term" value="F:glutamate-tRNA ligase activity"/>
    <property type="evidence" value="ECO:0007669"/>
    <property type="project" value="TreeGrafter"/>
</dbReference>
<dbReference type="Gene3D" id="3.40.50.620">
    <property type="entry name" value="HUPs"/>
    <property type="match status" value="1"/>
</dbReference>
<sequence>MSEQTHYIGRFAPSPTGPLHLGSLCTAVASYLDARANQGKWLLRIENMDPPREQVGADQLIIEALQCHDLNWDGDILWQSTRHDAYQSALQTLLDQQQAFYCSCSRRQLADQQGIHLGDCIAKLDKNDAAVRLRAPATNSIWQDRLQGEIHLDASTIGDVVLKRRDGLYAYQLAVVVDDIFQGVTHVVRGIDLLESTPPQQWLFEHLGAAAPSYLHLPILVTPEGDKLSKQGHAPAIDNHSPEQNLRQVLGYLGQAPAPAGASCREILDWGIAHWDSGKITRSTKITV</sequence>
<dbReference type="HAMAP" id="MF_01428">
    <property type="entry name" value="Glu_Q_tRNA_synth"/>
    <property type="match status" value="1"/>
</dbReference>
<dbReference type="InterPro" id="IPR014729">
    <property type="entry name" value="Rossmann-like_a/b/a_fold"/>
</dbReference>
<dbReference type="EMBL" id="JACXLD010000009">
    <property type="protein sequence ID" value="MBD2860011.1"/>
    <property type="molecule type" value="Genomic_DNA"/>
</dbReference>
<gene>
    <name evidence="10" type="primary">gluQRS</name>
    <name evidence="7" type="synonym">gluQ</name>
    <name evidence="10" type="ORF">IB286_13460</name>
</gene>
<evidence type="ECO:0000256" key="8">
    <source>
        <dbReference type="RuleBase" id="RU363037"/>
    </source>
</evidence>
<dbReference type="GO" id="GO:0008270">
    <property type="term" value="F:zinc ion binding"/>
    <property type="evidence" value="ECO:0007669"/>
    <property type="project" value="InterPro"/>
</dbReference>
<keyword evidence="11" id="KW-1185">Reference proteome</keyword>
<keyword evidence="3 7" id="KW-0547">Nucleotide-binding</keyword>
<protein>
    <recommendedName>
        <fullName evidence="7">Glutamyl-Q tRNA(Asp) synthetase</fullName>
        <shortName evidence="7">Glu-Q-RSs</shortName>
        <ecNumber evidence="7">6.1.1.-</ecNumber>
    </recommendedName>
</protein>
<dbReference type="InterPro" id="IPR022380">
    <property type="entry name" value="Glu-Q_tRNA(Asp)_Synthase"/>
</dbReference>
<dbReference type="RefSeq" id="WP_190766444.1">
    <property type="nucleotide sequence ID" value="NZ_JACXLD010000009.1"/>
</dbReference>
<accession>A0A927GWQ7</accession>
<dbReference type="GO" id="GO:0005829">
    <property type="term" value="C:cytosol"/>
    <property type="evidence" value="ECO:0007669"/>
    <property type="project" value="TreeGrafter"/>
</dbReference>
<dbReference type="Proteomes" id="UP000610558">
    <property type="component" value="Unassembled WGS sequence"/>
</dbReference>
<feature type="domain" description="Glutamyl/glutaminyl-tRNA synthetase class Ib catalytic" evidence="9">
    <location>
        <begin position="10"/>
        <end position="234"/>
    </location>
</feature>
<dbReference type="AlphaFoldDB" id="A0A927GWQ7"/>
<keyword evidence="2" id="KW-0479">Metal-binding</keyword>
<comment type="similarity">
    <text evidence="7">Belongs to the class-I aminoacyl-tRNA synthetase family. GluQ subfamily.</text>
</comment>
<keyword evidence="4" id="KW-0862">Zinc</keyword>
<feature type="short sequence motif" description="'HIGH' region" evidence="7">
    <location>
        <begin position="13"/>
        <end position="23"/>
    </location>
</feature>
<keyword evidence="5 7" id="KW-0067">ATP-binding</keyword>
<feature type="binding site" evidence="7">
    <location>
        <position position="171"/>
    </location>
    <ligand>
        <name>L-glutamate</name>
        <dbReference type="ChEBI" id="CHEBI:29985"/>
    </ligand>
</feature>
<keyword evidence="8" id="KW-0648">Protein biosynthesis</keyword>
<dbReference type="SUPFAM" id="SSF52374">
    <property type="entry name" value="Nucleotidylyl transferase"/>
    <property type="match status" value="1"/>
</dbReference>
<dbReference type="InterPro" id="IPR049940">
    <property type="entry name" value="GluQ/Sye"/>
</dbReference>
<feature type="binding site" evidence="7">
    <location>
        <position position="46"/>
    </location>
    <ligand>
        <name>L-glutamate</name>
        <dbReference type="ChEBI" id="CHEBI:29985"/>
    </ligand>
</feature>
<evidence type="ECO:0000256" key="6">
    <source>
        <dbReference type="ARBA" id="ARBA00023146"/>
    </source>
</evidence>
<feature type="binding site" evidence="7">
    <location>
        <position position="230"/>
    </location>
    <ligand>
        <name>ATP</name>
        <dbReference type="ChEBI" id="CHEBI:30616"/>
    </ligand>
</feature>
<dbReference type="NCBIfam" id="TIGR03838">
    <property type="entry name" value="queuosine_YadB"/>
    <property type="match status" value="1"/>
</dbReference>
<dbReference type="EC" id="6.1.1.-" evidence="7"/>
<evidence type="ECO:0000256" key="7">
    <source>
        <dbReference type="HAMAP-Rule" id="MF_01428"/>
    </source>
</evidence>
<organism evidence="10 11">
    <name type="scientific">Spongiibacter pelagi</name>
    <dbReference type="NCBI Taxonomy" id="2760804"/>
    <lineage>
        <taxon>Bacteria</taxon>
        <taxon>Pseudomonadati</taxon>
        <taxon>Pseudomonadota</taxon>
        <taxon>Gammaproteobacteria</taxon>
        <taxon>Cellvibrionales</taxon>
        <taxon>Spongiibacteraceae</taxon>
        <taxon>Spongiibacter</taxon>
    </lineage>
</organism>
<comment type="caution">
    <text evidence="10">The sequence shown here is derived from an EMBL/GenBank/DDBJ whole genome shotgun (WGS) entry which is preliminary data.</text>
</comment>
<evidence type="ECO:0000313" key="11">
    <source>
        <dbReference type="Proteomes" id="UP000610558"/>
    </source>
</evidence>
<dbReference type="PRINTS" id="PR00987">
    <property type="entry name" value="TRNASYNTHGLU"/>
</dbReference>
<keyword evidence="6 7" id="KW-0030">Aminoacyl-tRNA synthetase</keyword>
<feature type="binding site" evidence="7">
    <location>
        <position position="189"/>
    </location>
    <ligand>
        <name>L-glutamate</name>
        <dbReference type="ChEBI" id="CHEBI:29985"/>
    </ligand>
</feature>
<keyword evidence="1 7" id="KW-0436">Ligase</keyword>
<dbReference type="FunFam" id="3.40.50.620:FF:000093">
    <property type="entry name" value="Glutamyl-Q tRNA(Asp) synthetase"/>
    <property type="match status" value="1"/>
</dbReference>
<dbReference type="Gene3D" id="3.90.800.10">
    <property type="entry name" value="Glutamyl-tRNA Synthetase, Domain 3"/>
    <property type="match status" value="1"/>
</dbReference>
<reference evidence="10" key="1">
    <citation type="submission" date="2020-09" db="EMBL/GenBank/DDBJ databases">
        <authorList>
            <person name="Yoon J.-W."/>
        </authorList>
    </citation>
    <scope>NUCLEOTIDE SEQUENCE</scope>
    <source>
        <strain evidence="10">KMU-158</strain>
    </source>
</reference>
<dbReference type="PANTHER" id="PTHR43311:SF1">
    <property type="entry name" value="GLUTAMYL-Q TRNA(ASP) SYNTHETASE"/>
    <property type="match status" value="1"/>
</dbReference>
<dbReference type="NCBIfam" id="NF004314">
    <property type="entry name" value="PRK05710.1-3"/>
    <property type="match status" value="1"/>
</dbReference>
<evidence type="ECO:0000256" key="1">
    <source>
        <dbReference type="ARBA" id="ARBA00022598"/>
    </source>
</evidence>
<dbReference type="GO" id="GO:0006400">
    <property type="term" value="P:tRNA modification"/>
    <property type="evidence" value="ECO:0007669"/>
    <property type="project" value="InterPro"/>
</dbReference>
<proteinExistence type="inferred from homology"/>
<evidence type="ECO:0000313" key="10">
    <source>
        <dbReference type="EMBL" id="MBD2860011.1"/>
    </source>
</evidence>
<evidence type="ECO:0000256" key="3">
    <source>
        <dbReference type="ARBA" id="ARBA00022741"/>
    </source>
</evidence>
<dbReference type="InterPro" id="IPR000924">
    <property type="entry name" value="Glu/Gln-tRNA-synth"/>
</dbReference>
<evidence type="ECO:0000256" key="4">
    <source>
        <dbReference type="ARBA" id="ARBA00022833"/>
    </source>
</evidence>
<dbReference type="PANTHER" id="PTHR43311">
    <property type="entry name" value="GLUTAMATE--TRNA LIGASE"/>
    <property type="match status" value="1"/>
</dbReference>
<dbReference type="InterPro" id="IPR020058">
    <property type="entry name" value="Glu/Gln-tRNA-synth_Ib_cat-dom"/>
</dbReference>
<feature type="binding site" evidence="7">
    <location>
        <begin position="10"/>
        <end position="14"/>
    </location>
    <ligand>
        <name>L-glutamate</name>
        <dbReference type="ChEBI" id="CHEBI:29985"/>
    </ligand>
</feature>
<evidence type="ECO:0000259" key="9">
    <source>
        <dbReference type="Pfam" id="PF00749"/>
    </source>
</evidence>
<evidence type="ECO:0000256" key="5">
    <source>
        <dbReference type="ARBA" id="ARBA00022840"/>
    </source>
</evidence>
<dbReference type="Pfam" id="PF00749">
    <property type="entry name" value="tRNA-synt_1c"/>
    <property type="match status" value="1"/>
</dbReference>
<comment type="caution">
    <text evidence="7">Lacks conserved residue(s) required for the propagation of feature annotation.</text>
</comment>
<name>A0A927GWQ7_9GAMM</name>
<comment type="function">
    <text evidence="7">Catalyzes the tRNA-independent activation of glutamate in presence of ATP and the subsequent transfer of glutamate onto a tRNA(Asp). Glutamate is transferred on the 2-amino-5-(4,5-dihydroxy-2-cyclopenten-1-yl) moiety of the queuosine in the wobble position of the QUC anticodon.</text>
</comment>